<evidence type="ECO:0000313" key="2">
    <source>
        <dbReference type="Proteomes" id="UP001589855"/>
    </source>
</evidence>
<evidence type="ECO:0000313" key="1">
    <source>
        <dbReference type="EMBL" id="MFC0425026.1"/>
    </source>
</evidence>
<name>A0ABV6K6K6_9LACO</name>
<proteinExistence type="predicted"/>
<gene>
    <name evidence="1" type="ORF">ACFFGS_12895</name>
</gene>
<dbReference type="Proteomes" id="UP001589855">
    <property type="component" value="Unassembled WGS sequence"/>
</dbReference>
<keyword evidence="2" id="KW-1185">Reference proteome</keyword>
<dbReference type="EMBL" id="JBHLUK010000077">
    <property type="protein sequence ID" value="MFC0425026.1"/>
    <property type="molecule type" value="Genomic_DNA"/>
</dbReference>
<protein>
    <submittedName>
        <fullName evidence="1">Type II secretion system protein</fullName>
    </submittedName>
</protein>
<comment type="caution">
    <text evidence="1">The sequence shown here is derived from an EMBL/GenBank/DDBJ whole genome shotgun (WGS) entry which is preliminary data.</text>
</comment>
<organism evidence="1 2">
    <name type="scientific">Lactiplantibacillus plajomi</name>
    <dbReference type="NCBI Taxonomy" id="1457217"/>
    <lineage>
        <taxon>Bacteria</taxon>
        <taxon>Bacillati</taxon>
        <taxon>Bacillota</taxon>
        <taxon>Bacilli</taxon>
        <taxon>Lactobacillales</taxon>
        <taxon>Lactobacillaceae</taxon>
        <taxon>Lactiplantibacillus</taxon>
    </lineage>
</organism>
<reference evidence="1 2" key="1">
    <citation type="submission" date="2024-09" db="EMBL/GenBank/DDBJ databases">
        <authorList>
            <person name="Sun Q."/>
            <person name="Mori K."/>
        </authorList>
    </citation>
    <scope>NUCLEOTIDE SEQUENCE [LARGE SCALE GENOMIC DNA]</scope>
    <source>
        <strain evidence="1 2">TBRC 4575</strain>
    </source>
</reference>
<accession>A0ABV6K6K6</accession>
<sequence length="130" mass="14818">MSSLLVLTVNRLPTRQHQRNAETLFWQHFDTLWKRNVLIASTSGQRRDVVFSAINNDVQFSQHVQLGQSVPVTRLTLPPTLHVLTDKKIIIYRNGHPQLAKVLLSSTLDPQHQLKFNALMGWGAYQVAPI</sequence>